<name>A0A364L186_TALAM</name>
<dbReference type="PANTHER" id="PTHR31527:SF0">
    <property type="entry name" value="RE64534P"/>
    <property type="match status" value="1"/>
</dbReference>
<accession>A0A364L186</accession>
<keyword evidence="4" id="KW-1185">Reference proteome</keyword>
<sequence>MTSRSSRQPPPAYVAPSSSTVHASSPVYRKIAASAAEESARRLENTFTISPCSGQAWIVRAGQVCRISTPEGPQVGDLNIWNAHNPREPGGQMHTILDTEGNMIEGKGFGTTQWGGRVHDLLGTRCDPYVNLLMGGETFDFHCHSNLTRAVVPFGLTELDVHDVLNVFQVTGLNEQGKYFMEASPARPEEYFEFFAEIDVLCALSACPGGDLSQWGWEEKEGGDMAATCRPLGVEVYSLVDTKILKDWKQPESPNYTGMHGLKMPSRNDRKEGHAGV</sequence>
<dbReference type="Proteomes" id="UP000249363">
    <property type="component" value="Unassembled WGS sequence"/>
</dbReference>
<dbReference type="OrthoDB" id="504708at2759"/>
<proteinExistence type="predicted"/>
<evidence type="ECO:0000256" key="1">
    <source>
        <dbReference type="SAM" id="MobiDB-lite"/>
    </source>
</evidence>
<feature type="region of interest" description="Disordered" evidence="1">
    <location>
        <begin position="1"/>
        <end position="21"/>
    </location>
</feature>
<gene>
    <name evidence="3" type="ORF">BHQ10_005568</name>
</gene>
<dbReference type="InterPro" id="IPR018959">
    <property type="entry name" value="DUF1989"/>
</dbReference>
<feature type="compositionally biased region" description="Basic and acidic residues" evidence="1">
    <location>
        <begin position="266"/>
        <end position="277"/>
    </location>
</feature>
<dbReference type="RefSeq" id="XP_040734072.1">
    <property type="nucleotide sequence ID" value="XM_040878058.1"/>
</dbReference>
<dbReference type="EMBL" id="MIKG01000010">
    <property type="protein sequence ID" value="RAO69556.1"/>
    <property type="molecule type" value="Genomic_DNA"/>
</dbReference>
<dbReference type="PANTHER" id="PTHR31527">
    <property type="entry name" value="RE64534P"/>
    <property type="match status" value="1"/>
</dbReference>
<feature type="region of interest" description="Disordered" evidence="1">
    <location>
        <begin position="256"/>
        <end position="277"/>
    </location>
</feature>
<organism evidence="3 4">
    <name type="scientific">Talaromyces amestolkiae</name>
    <dbReference type="NCBI Taxonomy" id="1196081"/>
    <lineage>
        <taxon>Eukaryota</taxon>
        <taxon>Fungi</taxon>
        <taxon>Dikarya</taxon>
        <taxon>Ascomycota</taxon>
        <taxon>Pezizomycotina</taxon>
        <taxon>Eurotiomycetes</taxon>
        <taxon>Eurotiomycetidae</taxon>
        <taxon>Eurotiales</taxon>
        <taxon>Trichocomaceae</taxon>
        <taxon>Talaromyces</taxon>
        <taxon>Talaromyces sect. Talaromyces</taxon>
    </lineage>
</organism>
<comment type="caution">
    <text evidence="3">The sequence shown here is derived from an EMBL/GenBank/DDBJ whole genome shotgun (WGS) entry which is preliminary data.</text>
</comment>
<evidence type="ECO:0000313" key="4">
    <source>
        <dbReference type="Proteomes" id="UP000249363"/>
    </source>
</evidence>
<dbReference type="GeneID" id="63794784"/>
<evidence type="ECO:0000313" key="3">
    <source>
        <dbReference type="EMBL" id="RAO69556.1"/>
    </source>
</evidence>
<dbReference type="AlphaFoldDB" id="A0A364L186"/>
<evidence type="ECO:0000259" key="2">
    <source>
        <dbReference type="Pfam" id="PF09347"/>
    </source>
</evidence>
<dbReference type="STRING" id="1196081.A0A364L186"/>
<reference evidence="3 4" key="1">
    <citation type="journal article" date="2017" name="Biotechnol. Biofuels">
        <title>Differential beta-glucosidase expression as a function of carbon source availability in Talaromyces amestolkiae: a genomic and proteomic approach.</title>
        <authorList>
            <person name="de Eugenio L.I."/>
            <person name="Mendez-Liter J.A."/>
            <person name="Nieto-Dominguez M."/>
            <person name="Alonso L."/>
            <person name="Gil-Munoz J."/>
            <person name="Barriuso J."/>
            <person name="Prieto A."/>
            <person name="Martinez M.J."/>
        </authorList>
    </citation>
    <scope>NUCLEOTIDE SEQUENCE [LARGE SCALE GENOMIC DNA]</scope>
    <source>
        <strain evidence="3 4">CIB</strain>
    </source>
</reference>
<protein>
    <recommendedName>
        <fullName evidence="2">DUF1989 domain-containing protein</fullName>
    </recommendedName>
</protein>
<feature type="domain" description="DUF1989" evidence="2">
    <location>
        <begin position="48"/>
        <end position="201"/>
    </location>
</feature>
<dbReference type="Pfam" id="PF09347">
    <property type="entry name" value="DUF1989"/>
    <property type="match status" value="1"/>
</dbReference>